<protein>
    <submittedName>
        <fullName evidence="1">Uncharacterized protein</fullName>
    </submittedName>
</protein>
<sequence>MEFLQQLPYSSIAGALEYQAQTKPEKTAILYPDLNKNSREYASLTYKHLI</sequence>
<dbReference type="Proteomes" id="UP000663881">
    <property type="component" value="Unassembled WGS sequence"/>
</dbReference>
<organism evidence="1 2">
    <name type="scientific">Adineta steineri</name>
    <dbReference type="NCBI Taxonomy" id="433720"/>
    <lineage>
        <taxon>Eukaryota</taxon>
        <taxon>Metazoa</taxon>
        <taxon>Spiralia</taxon>
        <taxon>Gnathifera</taxon>
        <taxon>Rotifera</taxon>
        <taxon>Eurotatoria</taxon>
        <taxon>Bdelloidea</taxon>
        <taxon>Adinetida</taxon>
        <taxon>Adinetidae</taxon>
        <taxon>Adineta</taxon>
    </lineage>
</organism>
<proteinExistence type="predicted"/>
<feature type="non-terminal residue" evidence="1">
    <location>
        <position position="50"/>
    </location>
</feature>
<reference evidence="1" key="1">
    <citation type="submission" date="2021-02" db="EMBL/GenBank/DDBJ databases">
        <authorList>
            <person name="Nowell W R."/>
        </authorList>
    </citation>
    <scope>NUCLEOTIDE SEQUENCE</scope>
</reference>
<comment type="caution">
    <text evidence="1">The sequence shown here is derived from an EMBL/GenBank/DDBJ whole genome shotgun (WGS) entry which is preliminary data.</text>
</comment>
<evidence type="ECO:0000313" key="1">
    <source>
        <dbReference type="EMBL" id="CAF4320161.1"/>
    </source>
</evidence>
<name>A0A820J2I6_9BILA</name>
<gene>
    <name evidence="1" type="ORF">OKA104_LOCUS47203</name>
</gene>
<dbReference type="EMBL" id="CAJOAY010018371">
    <property type="protein sequence ID" value="CAF4320161.1"/>
    <property type="molecule type" value="Genomic_DNA"/>
</dbReference>
<accession>A0A820J2I6</accession>
<dbReference type="AlphaFoldDB" id="A0A820J2I6"/>
<evidence type="ECO:0000313" key="2">
    <source>
        <dbReference type="Proteomes" id="UP000663881"/>
    </source>
</evidence>